<evidence type="ECO:0000256" key="6">
    <source>
        <dbReference type="ARBA" id="ARBA00023014"/>
    </source>
</evidence>
<dbReference type="InterPro" id="IPR017900">
    <property type="entry name" value="4Fe4S_Fe_S_CS"/>
</dbReference>
<keyword evidence="2" id="KW-0004">4Fe-4S</keyword>
<dbReference type="InterPro" id="IPR051684">
    <property type="entry name" value="Electron_Trans/Redox"/>
</dbReference>
<dbReference type="EMBL" id="VSSQ01058751">
    <property type="protein sequence ID" value="MPN12409.1"/>
    <property type="molecule type" value="Genomic_DNA"/>
</dbReference>
<evidence type="ECO:0000256" key="2">
    <source>
        <dbReference type="ARBA" id="ARBA00022485"/>
    </source>
</evidence>
<dbReference type="PANTHER" id="PTHR30176">
    <property type="entry name" value="FERREDOXIN-TYPE PROTEIN NAPH"/>
    <property type="match status" value="1"/>
</dbReference>
<feature type="domain" description="4Fe-4S ferredoxin-type" evidence="8">
    <location>
        <begin position="158"/>
        <end position="180"/>
    </location>
</feature>
<reference evidence="9" key="1">
    <citation type="submission" date="2019-08" db="EMBL/GenBank/DDBJ databases">
        <authorList>
            <person name="Kucharzyk K."/>
            <person name="Murdoch R.W."/>
            <person name="Higgins S."/>
            <person name="Loffler F."/>
        </authorList>
    </citation>
    <scope>NUCLEOTIDE SEQUENCE</scope>
</reference>
<proteinExistence type="predicted"/>
<dbReference type="Pfam" id="PF13237">
    <property type="entry name" value="Fer4_10"/>
    <property type="match status" value="1"/>
</dbReference>
<evidence type="ECO:0000256" key="5">
    <source>
        <dbReference type="ARBA" id="ARBA00023004"/>
    </source>
</evidence>
<dbReference type="GO" id="GO:0046872">
    <property type="term" value="F:metal ion binding"/>
    <property type="evidence" value="ECO:0007669"/>
    <property type="project" value="UniProtKB-KW"/>
</dbReference>
<keyword evidence="5" id="KW-0408">Iron</keyword>
<dbReference type="InterPro" id="IPR017896">
    <property type="entry name" value="4Fe4S_Fe-S-bd"/>
</dbReference>
<feature type="transmembrane region" description="Helical" evidence="7">
    <location>
        <begin position="185"/>
        <end position="203"/>
    </location>
</feature>
<evidence type="ECO:0000259" key="8">
    <source>
        <dbReference type="PROSITE" id="PS51379"/>
    </source>
</evidence>
<dbReference type="SUPFAM" id="SSF54862">
    <property type="entry name" value="4Fe-4S ferredoxins"/>
    <property type="match status" value="1"/>
</dbReference>
<dbReference type="Gene3D" id="3.30.70.20">
    <property type="match status" value="1"/>
</dbReference>
<keyword evidence="3" id="KW-0479">Metal-binding</keyword>
<feature type="transmembrane region" description="Helical" evidence="7">
    <location>
        <begin position="49"/>
        <end position="69"/>
    </location>
</feature>
<dbReference type="PROSITE" id="PS00198">
    <property type="entry name" value="4FE4S_FER_1"/>
    <property type="match status" value="1"/>
</dbReference>
<name>A0A645FGD4_9ZZZZ</name>
<keyword evidence="4" id="KW-0249">Electron transport</keyword>
<dbReference type="PANTHER" id="PTHR30176:SF3">
    <property type="entry name" value="FERREDOXIN-TYPE PROTEIN NAPH"/>
    <property type="match status" value="1"/>
</dbReference>
<protein>
    <submittedName>
        <fullName evidence="9">Putative electron transport protein YccM</fullName>
    </submittedName>
</protein>
<keyword evidence="7" id="KW-0812">Transmembrane</keyword>
<comment type="caution">
    <text evidence="9">The sequence shown here is derived from an EMBL/GenBank/DDBJ whole genome shotgun (WGS) entry which is preliminary data.</text>
</comment>
<evidence type="ECO:0000256" key="3">
    <source>
        <dbReference type="ARBA" id="ARBA00022723"/>
    </source>
</evidence>
<feature type="transmembrane region" description="Helical" evidence="7">
    <location>
        <begin position="81"/>
        <end position="99"/>
    </location>
</feature>
<dbReference type="GO" id="GO:0051539">
    <property type="term" value="F:4 iron, 4 sulfur cluster binding"/>
    <property type="evidence" value="ECO:0007669"/>
    <property type="project" value="UniProtKB-KW"/>
</dbReference>
<gene>
    <name evidence="9" type="primary">yccM_17</name>
    <name evidence="9" type="ORF">SDC9_159727</name>
</gene>
<accession>A0A645FGD4</accession>
<evidence type="ECO:0000313" key="9">
    <source>
        <dbReference type="EMBL" id="MPN12409.1"/>
    </source>
</evidence>
<keyword evidence="7" id="KW-0472">Membrane</keyword>
<evidence type="ECO:0000256" key="4">
    <source>
        <dbReference type="ARBA" id="ARBA00022982"/>
    </source>
</evidence>
<evidence type="ECO:0000256" key="7">
    <source>
        <dbReference type="SAM" id="Phobius"/>
    </source>
</evidence>
<feature type="domain" description="4Fe-4S ferredoxin-type" evidence="8">
    <location>
        <begin position="123"/>
        <end position="151"/>
    </location>
</feature>
<dbReference type="GO" id="GO:0005886">
    <property type="term" value="C:plasma membrane"/>
    <property type="evidence" value="ECO:0007669"/>
    <property type="project" value="TreeGrafter"/>
</dbReference>
<sequence length="210" mass="22858">MLLIIIGGVFFCGWACVFGTVQDALFSLGRRFTKFEITVGDRWGKWLWISRYLVLFFAAGALLAVIDARKSLSMLIHKNEIAAAAAAMLGTVLLLSTVMRRPFCRFVCPEGARYGLVSLTRLITVTRDKDLCISCGACDRKCPMAIKVSKSTAVVTPQCISCGECLKACPKSGALTPALRPFKEAVPLALMGVGIWFAIRYAMGIMAQFG</sequence>
<keyword evidence="6" id="KW-0411">Iron-sulfur</keyword>
<keyword evidence="1" id="KW-0813">Transport</keyword>
<dbReference type="PROSITE" id="PS51379">
    <property type="entry name" value="4FE4S_FER_2"/>
    <property type="match status" value="2"/>
</dbReference>
<evidence type="ECO:0000256" key="1">
    <source>
        <dbReference type="ARBA" id="ARBA00022448"/>
    </source>
</evidence>
<organism evidence="9">
    <name type="scientific">bioreactor metagenome</name>
    <dbReference type="NCBI Taxonomy" id="1076179"/>
    <lineage>
        <taxon>unclassified sequences</taxon>
        <taxon>metagenomes</taxon>
        <taxon>ecological metagenomes</taxon>
    </lineage>
</organism>
<keyword evidence="7" id="KW-1133">Transmembrane helix</keyword>
<dbReference type="AlphaFoldDB" id="A0A645FGD4"/>
<dbReference type="Pfam" id="PF12801">
    <property type="entry name" value="Fer4_5"/>
    <property type="match status" value="2"/>
</dbReference>